<dbReference type="AlphaFoldDB" id="A0A016SWJ0"/>
<gene>
    <name evidence="1" type="primary">Acey_s0168.g184</name>
    <name evidence="1" type="ORF">Y032_0168g184</name>
</gene>
<sequence>MQENLQEIRSSISGTPPVGATCGMGSPDREANFVHSLASLEWRAFLRSAAVHYQAYLILIENGRVSVHDPSTNTDCRMNELYIMQK</sequence>
<reference evidence="2" key="1">
    <citation type="journal article" date="2015" name="Nat. Genet.">
        <title>The genome and transcriptome of the zoonotic hookworm Ancylostoma ceylanicum identify infection-specific gene families.</title>
        <authorList>
            <person name="Schwarz E.M."/>
            <person name="Hu Y."/>
            <person name="Antoshechkin I."/>
            <person name="Miller M.M."/>
            <person name="Sternberg P.W."/>
            <person name="Aroian R.V."/>
        </authorList>
    </citation>
    <scope>NUCLEOTIDE SEQUENCE</scope>
    <source>
        <strain evidence="2">HY135</strain>
    </source>
</reference>
<comment type="caution">
    <text evidence="1">The sequence shown here is derived from an EMBL/GenBank/DDBJ whole genome shotgun (WGS) entry which is preliminary data.</text>
</comment>
<evidence type="ECO:0000313" key="1">
    <source>
        <dbReference type="EMBL" id="EYB94709.1"/>
    </source>
</evidence>
<dbReference type="Proteomes" id="UP000024635">
    <property type="component" value="Unassembled WGS sequence"/>
</dbReference>
<keyword evidence="2" id="KW-1185">Reference proteome</keyword>
<proteinExistence type="predicted"/>
<evidence type="ECO:0000313" key="2">
    <source>
        <dbReference type="Proteomes" id="UP000024635"/>
    </source>
</evidence>
<organism evidence="1 2">
    <name type="scientific">Ancylostoma ceylanicum</name>
    <dbReference type="NCBI Taxonomy" id="53326"/>
    <lineage>
        <taxon>Eukaryota</taxon>
        <taxon>Metazoa</taxon>
        <taxon>Ecdysozoa</taxon>
        <taxon>Nematoda</taxon>
        <taxon>Chromadorea</taxon>
        <taxon>Rhabditida</taxon>
        <taxon>Rhabditina</taxon>
        <taxon>Rhabditomorpha</taxon>
        <taxon>Strongyloidea</taxon>
        <taxon>Ancylostomatidae</taxon>
        <taxon>Ancylostomatinae</taxon>
        <taxon>Ancylostoma</taxon>
    </lineage>
</organism>
<accession>A0A016SWJ0</accession>
<dbReference type="EMBL" id="JARK01001504">
    <property type="protein sequence ID" value="EYB94709.1"/>
    <property type="molecule type" value="Genomic_DNA"/>
</dbReference>
<name>A0A016SWJ0_9BILA</name>
<protein>
    <submittedName>
        <fullName evidence="1">Uncharacterized protein</fullName>
    </submittedName>
</protein>